<proteinExistence type="predicted"/>
<accession>X1JPV6</accession>
<dbReference type="EMBL" id="BARU01049764">
    <property type="protein sequence ID" value="GAH96082.1"/>
    <property type="molecule type" value="Genomic_DNA"/>
</dbReference>
<sequence>IPHIIIKVYSSILSYWFDIRDSFLPGTLEQYAADDG</sequence>
<reference evidence="1" key="1">
    <citation type="journal article" date="2014" name="Front. Microbiol.">
        <title>High frequency of phylogenetically diverse reductive dehalogenase-homologous genes in deep subseafloor sedimentary metagenomes.</title>
        <authorList>
            <person name="Kawai M."/>
            <person name="Futagami T."/>
            <person name="Toyoda A."/>
            <person name="Takaki Y."/>
            <person name="Nishi S."/>
            <person name="Hori S."/>
            <person name="Arai W."/>
            <person name="Tsubouchi T."/>
            <person name="Morono Y."/>
            <person name="Uchiyama I."/>
            <person name="Ito T."/>
            <person name="Fujiyama A."/>
            <person name="Inagaki F."/>
            <person name="Takami H."/>
        </authorList>
    </citation>
    <scope>NUCLEOTIDE SEQUENCE</scope>
    <source>
        <strain evidence="1">Expedition CK06-06</strain>
    </source>
</reference>
<evidence type="ECO:0000313" key="1">
    <source>
        <dbReference type="EMBL" id="GAH96082.1"/>
    </source>
</evidence>
<feature type="non-terminal residue" evidence="1">
    <location>
        <position position="36"/>
    </location>
</feature>
<gene>
    <name evidence="1" type="ORF">S03H2_73021</name>
</gene>
<dbReference type="AlphaFoldDB" id="X1JPV6"/>
<protein>
    <submittedName>
        <fullName evidence="1">Uncharacterized protein</fullName>
    </submittedName>
</protein>
<organism evidence="1">
    <name type="scientific">marine sediment metagenome</name>
    <dbReference type="NCBI Taxonomy" id="412755"/>
    <lineage>
        <taxon>unclassified sequences</taxon>
        <taxon>metagenomes</taxon>
        <taxon>ecological metagenomes</taxon>
    </lineage>
</organism>
<feature type="non-terminal residue" evidence="1">
    <location>
        <position position="1"/>
    </location>
</feature>
<comment type="caution">
    <text evidence="1">The sequence shown here is derived from an EMBL/GenBank/DDBJ whole genome shotgun (WGS) entry which is preliminary data.</text>
</comment>
<name>X1JPV6_9ZZZZ</name>